<dbReference type="GO" id="GO:1990259">
    <property type="term" value="F:histone H2AQ104 methyltransferase activity"/>
    <property type="evidence" value="ECO:0007669"/>
    <property type="project" value="TreeGrafter"/>
</dbReference>
<name>U4L547_PYROM</name>
<keyword evidence="3" id="KW-1185">Reference proteome</keyword>
<dbReference type="OrthoDB" id="5596992at2759"/>
<dbReference type="AlphaFoldDB" id="U4L547"/>
<dbReference type="GO" id="GO:0032040">
    <property type="term" value="C:small-subunit processome"/>
    <property type="evidence" value="ECO:0007669"/>
    <property type="project" value="TreeGrafter"/>
</dbReference>
<dbReference type="GO" id="GO:0000494">
    <property type="term" value="P:box C/D sno(s)RNA 3'-end processing"/>
    <property type="evidence" value="ECO:0007669"/>
    <property type="project" value="TreeGrafter"/>
</dbReference>
<dbReference type="PANTHER" id="PTHR10335:SF23">
    <property type="entry name" value="OB FOLD-CONTAINING PROTEIN, NUCLEIC ACID BINDING"/>
    <property type="match status" value="1"/>
</dbReference>
<protein>
    <submittedName>
        <fullName evidence="2">Similar to Uncharacterized protein C4.02c acc. no. Q9USS8</fullName>
    </submittedName>
</protein>
<gene>
    <name evidence="2" type="ORF">PCON_11342</name>
</gene>
<evidence type="ECO:0000313" key="3">
    <source>
        <dbReference type="Proteomes" id="UP000018144"/>
    </source>
</evidence>
<dbReference type="EMBL" id="HF935642">
    <property type="protein sequence ID" value="CCX11748.1"/>
    <property type="molecule type" value="Genomic_DNA"/>
</dbReference>
<organism evidence="2 3">
    <name type="scientific">Pyronema omphalodes (strain CBS 100304)</name>
    <name type="common">Pyronema confluens</name>
    <dbReference type="NCBI Taxonomy" id="1076935"/>
    <lineage>
        <taxon>Eukaryota</taxon>
        <taxon>Fungi</taxon>
        <taxon>Dikarya</taxon>
        <taxon>Ascomycota</taxon>
        <taxon>Pezizomycotina</taxon>
        <taxon>Pezizomycetes</taxon>
        <taxon>Pezizales</taxon>
        <taxon>Pyronemataceae</taxon>
        <taxon>Pyronema</taxon>
    </lineage>
</organism>
<dbReference type="GO" id="GO:0008649">
    <property type="term" value="F:rRNA methyltransferase activity"/>
    <property type="evidence" value="ECO:0007669"/>
    <property type="project" value="TreeGrafter"/>
</dbReference>
<sequence>MRLPGQHSILHVIPRRVRISTPLLPRTRLLYSPYRHLHSYSSDITKYLTNEMRPTTFVPAHPSRTFTPEELQSWSVIEGKKLPEREAIRTIHLYDFDNTLFTSPLPNPKLWHSQTLGNLQQPKWITNGGWWHDHRILAATGKGVEEEEKTAWQGWWNEHIVQLVQLSMQQKDVLTVLVTGRKTAGFAPLIQRMVKSKGLEFDLIVLKPEVMPSGQEPETTVTYKCVFLQEMLDTYTEATEIRIYEDRESHIRAFDDFCSKYKHNTFGKRSNLAHDIIRVAEISKVLDPTVELAVIQEMLNEHNVNKPAHRKPMKIKKTVFCTGYLLNSQTTGTLLNDLQVPAMVADESDVKYVANNVLITPKPANKTILDAVGPFGTKVEFEVMGVAHHNHRVWAALVKPVDESIKIYTDNPQLIIVLAHKRGAKPIEAQNIDASSWSPPPRRGIRFTTTIGERLILRVEEDYNEGESWALFDPCHFPKKPVLKEGKVPPPHTGVTLIYP</sequence>
<evidence type="ECO:0000259" key="1">
    <source>
        <dbReference type="Pfam" id="PF10307"/>
    </source>
</evidence>
<dbReference type="OMA" id="GKIQNWH"/>
<feature type="domain" description="Swiss Army Knife RNA repair protein HAD" evidence="1">
    <location>
        <begin position="103"/>
        <end position="303"/>
    </location>
</feature>
<dbReference type="Pfam" id="PF10307">
    <property type="entry name" value="HAD_SAK_1"/>
    <property type="match status" value="1"/>
</dbReference>
<dbReference type="Proteomes" id="UP000018144">
    <property type="component" value="Unassembled WGS sequence"/>
</dbReference>
<dbReference type="InterPro" id="IPR018812">
    <property type="entry name" value="SAK_HAD"/>
</dbReference>
<dbReference type="PANTHER" id="PTHR10335">
    <property type="entry name" value="RRNA 2-O-METHYLTRANSFERASE FIBRILLARIN"/>
    <property type="match status" value="1"/>
</dbReference>
<dbReference type="eggNOG" id="ENOG502S30I">
    <property type="taxonomic scope" value="Eukaryota"/>
</dbReference>
<dbReference type="GO" id="GO:0031428">
    <property type="term" value="C:box C/D methylation guide snoRNP complex"/>
    <property type="evidence" value="ECO:0007669"/>
    <property type="project" value="TreeGrafter"/>
</dbReference>
<evidence type="ECO:0000313" key="2">
    <source>
        <dbReference type="EMBL" id="CCX11748.1"/>
    </source>
</evidence>
<reference evidence="2 3" key="1">
    <citation type="journal article" date="2013" name="PLoS Genet.">
        <title>The genome and development-dependent transcriptomes of Pyronema confluens: a window into fungal evolution.</title>
        <authorList>
            <person name="Traeger S."/>
            <person name="Altegoer F."/>
            <person name="Freitag M."/>
            <person name="Gabaldon T."/>
            <person name="Kempken F."/>
            <person name="Kumar A."/>
            <person name="Marcet-Houben M."/>
            <person name="Poggeler S."/>
            <person name="Stajich J.E."/>
            <person name="Nowrousian M."/>
        </authorList>
    </citation>
    <scope>NUCLEOTIDE SEQUENCE [LARGE SCALE GENOMIC DNA]</scope>
    <source>
        <strain evidence="3">CBS 100304</strain>
        <tissue evidence="2">Vegetative mycelium</tissue>
    </source>
</reference>
<proteinExistence type="predicted"/>
<accession>U4L547</accession>
<dbReference type="GO" id="GO:0003723">
    <property type="term" value="F:RNA binding"/>
    <property type="evidence" value="ECO:0007669"/>
    <property type="project" value="TreeGrafter"/>
</dbReference>